<comment type="similarity">
    <text evidence="2">Belongs to the DoxX family.</text>
</comment>
<keyword evidence="8" id="KW-0560">Oxidoreductase</keyword>
<protein>
    <submittedName>
        <fullName evidence="8">Oxidoreductase CatD</fullName>
        <ecNumber evidence="8">1.-.-.-</ecNumber>
    </submittedName>
</protein>
<name>A0A3P4AY67_9BURK</name>
<sequence>MLQTADDLGKLLLRIAVGVLMLMHGIPKVVGGIGFVKNLLASHDLPTWLGYFVYAGEVVAPILLLVGFYTRAAGLVVAVNMVVAIALAHGGQIFSVTKNGAWSLELQGLFLVGGLVIALIGAGRFSAGGKAGTLN</sequence>
<keyword evidence="5 7" id="KW-1133">Transmembrane helix</keyword>
<dbReference type="Pfam" id="PF07681">
    <property type="entry name" value="DoxX"/>
    <property type="match status" value="1"/>
</dbReference>
<dbReference type="OrthoDB" id="280866at2"/>
<dbReference type="PANTHER" id="PTHR33452:SF1">
    <property type="entry name" value="INNER MEMBRANE PROTEIN YPHA-RELATED"/>
    <property type="match status" value="1"/>
</dbReference>
<evidence type="ECO:0000313" key="9">
    <source>
        <dbReference type="Proteomes" id="UP000277294"/>
    </source>
</evidence>
<feature type="transmembrane region" description="Helical" evidence="7">
    <location>
        <begin position="48"/>
        <end position="68"/>
    </location>
</feature>
<keyword evidence="4 7" id="KW-0812">Transmembrane</keyword>
<dbReference type="AlphaFoldDB" id="A0A3P4AY67"/>
<feature type="transmembrane region" description="Helical" evidence="7">
    <location>
        <begin position="75"/>
        <end position="94"/>
    </location>
</feature>
<evidence type="ECO:0000256" key="2">
    <source>
        <dbReference type="ARBA" id="ARBA00006679"/>
    </source>
</evidence>
<dbReference type="EMBL" id="UWPJ01000009">
    <property type="protein sequence ID" value="VCU68993.1"/>
    <property type="molecule type" value="Genomic_DNA"/>
</dbReference>
<dbReference type="PANTHER" id="PTHR33452">
    <property type="entry name" value="OXIDOREDUCTASE CATD-RELATED"/>
    <property type="match status" value="1"/>
</dbReference>
<keyword evidence="9" id="KW-1185">Reference proteome</keyword>
<dbReference type="Proteomes" id="UP000277294">
    <property type="component" value="Unassembled WGS sequence"/>
</dbReference>
<dbReference type="InterPro" id="IPR051907">
    <property type="entry name" value="DoxX-like_oxidoreductase"/>
</dbReference>
<feature type="transmembrane region" description="Helical" evidence="7">
    <location>
        <begin position="106"/>
        <end position="127"/>
    </location>
</feature>
<dbReference type="RefSeq" id="WP_124078354.1">
    <property type="nucleotide sequence ID" value="NZ_UWPJ01000009.1"/>
</dbReference>
<dbReference type="GO" id="GO:0016491">
    <property type="term" value="F:oxidoreductase activity"/>
    <property type="evidence" value="ECO:0007669"/>
    <property type="project" value="UniProtKB-KW"/>
</dbReference>
<keyword evidence="3" id="KW-1003">Cell membrane</keyword>
<evidence type="ECO:0000256" key="1">
    <source>
        <dbReference type="ARBA" id="ARBA00004651"/>
    </source>
</evidence>
<gene>
    <name evidence="8" type="primary">catD_2</name>
    <name evidence="8" type="ORF">PIGHUM_01052</name>
</gene>
<proteinExistence type="inferred from homology"/>
<accession>A0A3P4AY67</accession>
<evidence type="ECO:0000256" key="4">
    <source>
        <dbReference type="ARBA" id="ARBA00022692"/>
    </source>
</evidence>
<comment type="subcellular location">
    <subcellularLocation>
        <location evidence="1">Cell membrane</location>
        <topology evidence="1">Multi-pass membrane protein</topology>
    </subcellularLocation>
</comment>
<evidence type="ECO:0000256" key="7">
    <source>
        <dbReference type="SAM" id="Phobius"/>
    </source>
</evidence>
<evidence type="ECO:0000256" key="6">
    <source>
        <dbReference type="ARBA" id="ARBA00023136"/>
    </source>
</evidence>
<dbReference type="InterPro" id="IPR032808">
    <property type="entry name" value="DoxX"/>
</dbReference>
<feature type="transmembrane region" description="Helical" evidence="7">
    <location>
        <begin position="12"/>
        <end position="36"/>
    </location>
</feature>
<reference evidence="8 9" key="1">
    <citation type="submission" date="2018-10" db="EMBL/GenBank/DDBJ databases">
        <authorList>
            <person name="Criscuolo A."/>
        </authorList>
    </citation>
    <scope>NUCLEOTIDE SEQUENCE [LARGE SCALE GENOMIC DNA]</scope>
    <source>
        <strain evidence="8">DnA1</strain>
    </source>
</reference>
<dbReference type="GO" id="GO:0005886">
    <property type="term" value="C:plasma membrane"/>
    <property type="evidence" value="ECO:0007669"/>
    <property type="project" value="UniProtKB-SubCell"/>
</dbReference>
<keyword evidence="6 7" id="KW-0472">Membrane</keyword>
<organism evidence="8 9">
    <name type="scientific">Pigmentiphaga humi</name>
    <dbReference type="NCBI Taxonomy" id="2478468"/>
    <lineage>
        <taxon>Bacteria</taxon>
        <taxon>Pseudomonadati</taxon>
        <taxon>Pseudomonadota</taxon>
        <taxon>Betaproteobacteria</taxon>
        <taxon>Burkholderiales</taxon>
        <taxon>Alcaligenaceae</taxon>
        <taxon>Pigmentiphaga</taxon>
    </lineage>
</organism>
<evidence type="ECO:0000313" key="8">
    <source>
        <dbReference type="EMBL" id="VCU68993.1"/>
    </source>
</evidence>
<dbReference type="EC" id="1.-.-.-" evidence="8"/>
<evidence type="ECO:0000256" key="3">
    <source>
        <dbReference type="ARBA" id="ARBA00022475"/>
    </source>
</evidence>
<evidence type="ECO:0000256" key="5">
    <source>
        <dbReference type="ARBA" id="ARBA00022989"/>
    </source>
</evidence>